<evidence type="ECO:0000256" key="1">
    <source>
        <dbReference type="SAM" id="MobiDB-lite"/>
    </source>
</evidence>
<dbReference type="Pfam" id="PF26647">
    <property type="entry name" value="zf_Tbcl_3"/>
    <property type="match status" value="1"/>
</dbReference>
<reference evidence="4" key="1">
    <citation type="submission" date="2018-12" db="EMBL/GenBank/DDBJ databases">
        <authorList>
            <person name="Syme R.A."/>
            <person name="Farfan-Caceres L."/>
            <person name="Lichtenzveig J."/>
        </authorList>
    </citation>
    <scope>NUCLEOTIDE SEQUENCE</scope>
    <source>
        <strain evidence="4">Al4</strain>
    </source>
</reference>
<feature type="region of interest" description="Disordered" evidence="1">
    <location>
        <begin position="1"/>
        <end position="89"/>
    </location>
</feature>
<evidence type="ECO:0000313" key="5">
    <source>
        <dbReference type="Proteomes" id="UP000651452"/>
    </source>
</evidence>
<feature type="compositionally biased region" description="Pro residues" evidence="1">
    <location>
        <begin position="16"/>
        <end position="31"/>
    </location>
</feature>
<feature type="compositionally biased region" description="Basic and acidic residues" evidence="1">
    <location>
        <begin position="77"/>
        <end position="88"/>
    </location>
</feature>
<evidence type="ECO:0000259" key="2">
    <source>
        <dbReference type="Pfam" id="PF26647"/>
    </source>
</evidence>
<feature type="compositionally biased region" description="Basic residues" evidence="1">
    <location>
        <begin position="1"/>
        <end position="10"/>
    </location>
</feature>
<evidence type="ECO:0000259" key="3">
    <source>
        <dbReference type="Pfam" id="PF26648"/>
    </source>
</evidence>
<dbReference type="Pfam" id="PF26648">
    <property type="entry name" value="zf_Tbcl_4"/>
    <property type="match status" value="1"/>
</dbReference>
<organism evidence="4 5">
    <name type="scientific">Ascochyta lentis</name>
    <dbReference type="NCBI Taxonomy" id="205686"/>
    <lineage>
        <taxon>Eukaryota</taxon>
        <taxon>Fungi</taxon>
        <taxon>Dikarya</taxon>
        <taxon>Ascomycota</taxon>
        <taxon>Pezizomycotina</taxon>
        <taxon>Dothideomycetes</taxon>
        <taxon>Pleosporomycetidae</taxon>
        <taxon>Pleosporales</taxon>
        <taxon>Pleosporineae</taxon>
        <taxon>Didymellaceae</taxon>
        <taxon>Ascochyta</taxon>
    </lineage>
</organism>
<feature type="domain" description="Probable treble clef zinc finger fungi" evidence="3">
    <location>
        <begin position="135"/>
        <end position="168"/>
    </location>
</feature>
<comment type="caution">
    <text evidence="4">The sequence shown here is derived from an EMBL/GenBank/DDBJ whole genome shotgun (WGS) entry which is preliminary data.</text>
</comment>
<evidence type="ECO:0008006" key="6">
    <source>
        <dbReference type="Google" id="ProtNLM"/>
    </source>
</evidence>
<protein>
    <recommendedName>
        <fullName evidence="6">F-box domain-containing protein</fullName>
    </recommendedName>
</protein>
<feature type="compositionally biased region" description="Low complexity" evidence="1">
    <location>
        <begin position="32"/>
        <end position="45"/>
    </location>
</feature>
<gene>
    <name evidence="4" type="ORF">EKO04_002388</name>
</gene>
<accession>A0A8H7JCK2</accession>
<dbReference type="InterPro" id="IPR058252">
    <property type="entry name" value="zf_Tbcl_4"/>
</dbReference>
<keyword evidence="5" id="KW-1185">Reference proteome</keyword>
<feature type="compositionally biased region" description="Acidic residues" evidence="1">
    <location>
        <begin position="60"/>
        <end position="76"/>
    </location>
</feature>
<evidence type="ECO:0000313" key="4">
    <source>
        <dbReference type="EMBL" id="KAF9699851.1"/>
    </source>
</evidence>
<dbReference type="EMBL" id="RZGK01000004">
    <property type="protein sequence ID" value="KAF9699851.1"/>
    <property type="molecule type" value="Genomic_DNA"/>
</dbReference>
<proteinExistence type="predicted"/>
<reference evidence="4" key="2">
    <citation type="submission" date="2020-09" db="EMBL/GenBank/DDBJ databases">
        <title>Reference genome assembly for Australian Ascochyta lentis isolate Al4.</title>
        <authorList>
            <person name="Lee R.C."/>
            <person name="Farfan-Caceres L.M."/>
            <person name="Debler J.W."/>
            <person name="Williams A.H."/>
            <person name="Henares B.M."/>
        </authorList>
    </citation>
    <scope>NUCLEOTIDE SEQUENCE</scope>
    <source>
        <strain evidence="4">Al4</strain>
    </source>
</reference>
<sequence>MVATRSKVRRASTPLSSPPPSPPPSPAPPTPSYAFNSSSSSYYTDDQSDSCYGGDHGVNDESEPDTGSNSDDESEYDGNHEEHCDHHSTSLATHCNGRTYAGKRCSRKAHVFEDGMLPVCRSHQWYRGLGDYGKAGRCQARAECSYVCNRIVPYAPPFHFCDEHQKGTEALPCYITRLPTELRLMIFRYLFPSVIKPERVHRIDPESAYTAVLFVNRQFHEEAALLVYSELKFQVRIWPTFIELFGRRWDREDICHIFKELTKALCQPAARRIRHLDVKINFAFMQSNIRGFTGIDRSYEEYELYQLRDTIRKFVEVISPPPSDANPSGLKRLSITPAPSCRQLWQSDEATAAIFFVLQPFSTLRPIGRVVLHSPPRPTLYTYRERNFISVIADLHKDNHYCMGRKQWIALMTFGTEPAKSCQEISEAAALGAAYRKIEDFARLIYKQDAIDRTETDVKQAWTSSIFQGIERVLHIARVAYEDGDLECLKKIHEAILKRWIAAHQQQMQLFAAVAASVSDMFDGDVASRDEGYPEAFDFKDIHPAKQTHEAKDEWPEIPTKPPMPKLKGPGLTVEEKRQKVVVVKDGEKTEWAKTPAVVRQLRAYKQTNP</sequence>
<dbReference type="Proteomes" id="UP000651452">
    <property type="component" value="Unassembled WGS sequence"/>
</dbReference>
<dbReference type="OrthoDB" id="5600002at2759"/>
<dbReference type="AlphaFoldDB" id="A0A8H7JCK2"/>
<feature type="region of interest" description="Disordered" evidence="1">
    <location>
        <begin position="549"/>
        <end position="572"/>
    </location>
</feature>
<feature type="domain" description="Probable treble clef zinc finger" evidence="2">
    <location>
        <begin position="92"/>
        <end position="126"/>
    </location>
</feature>
<dbReference type="InterPro" id="IPR058251">
    <property type="entry name" value="zf_Tbcl_3"/>
</dbReference>
<name>A0A8H7JCK2_9PLEO</name>